<dbReference type="Pfam" id="PF13356">
    <property type="entry name" value="Arm-DNA-bind_3"/>
    <property type="match status" value="1"/>
</dbReference>
<proteinExistence type="predicted"/>
<name>A0A556AG80_9BURK</name>
<keyword evidence="3" id="KW-1185">Reference proteome</keyword>
<dbReference type="Gene3D" id="3.30.160.390">
    <property type="entry name" value="Integrase, DNA-binding domain"/>
    <property type="match status" value="1"/>
</dbReference>
<organism evidence="2 3">
    <name type="scientific">Verticiella sediminum</name>
    <dbReference type="NCBI Taxonomy" id="1247510"/>
    <lineage>
        <taxon>Bacteria</taxon>
        <taxon>Pseudomonadati</taxon>
        <taxon>Pseudomonadota</taxon>
        <taxon>Betaproteobacteria</taxon>
        <taxon>Burkholderiales</taxon>
        <taxon>Alcaligenaceae</taxon>
        <taxon>Verticiella</taxon>
    </lineage>
</organism>
<dbReference type="RefSeq" id="WP_143949615.1">
    <property type="nucleotide sequence ID" value="NZ_BAABMB010000001.1"/>
</dbReference>
<dbReference type="InterPro" id="IPR025166">
    <property type="entry name" value="Integrase_DNA_bind_dom"/>
</dbReference>
<dbReference type="AlphaFoldDB" id="A0A556AG80"/>
<dbReference type="EMBL" id="VLTJ01000032">
    <property type="protein sequence ID" value="TSH91889.1"/>
    <property type="molecule type" value="Genomic_DNA"/>
</dbReference>
<evidence type="ECO:0000259" key="1">
    <source>
        <dbReference type="Pfam" id="PF13356"/>
    </source>
</evidence>
<reference evidence="2 3" key="1">
    <citation type="submission" date="2019-07" db="EMBL/GenBank/DDBJ databases">
        <title>Qingshengfaniella alkalisoli gen. nov., sp. nov., isolated from saline soil.</title>
        <authorList>
            <person name="Xu L."/>
            <person name="Huang X.-X."/>
            <person name="Sun J.-Q."/>
        </authorList>
    </citation>
    <scope>NUCLEOTIDE SEQUENCE [LARGE SCALE GENOMIC DNA]</scope>
    <source>
        <strain evidence="2 3">DSM 27279</strain>
    </source>
</reference>
<protein>
    <submittedName>
        <fullName evidence="2">DUF4102 domain-containing protein</fullName>
    </submittedName>
</protein>
<dbReference type="Proteomes" id="UP000318405">
    <property type="component" value="Unassembled WGS sequence"/>
</dbReference>
<dbReference type="InterPro" id="IPR038488">
    <property type="entry name" value="Integrase_DNA-bd_sf"/>
</dbReference>
<evidence type="ECO:0000313" key="3">
    <source>
        <dbReference type="Proteomes" id="UP000318405"/>
    </source>
</evidence>
<gene>
    <name evidence="2" type="ORF">FOZ76_17670</name>
</gene>
<feature type="domain" description="Integrase DNA-binding" evidence="1">
    <location>
        <begin position="3"/>
        <end position="42"/>
    </location>
</feature>
<accession>A0A556AG80</accession>
<evidence type="ECO:0000313" key="2">
    <source>
        <dbReference type="EMBL" id="TSH91889.1"/>
    </source>
</evidence>
<comment type="caution">
    <text evidence="2">The sequence shown here is derived from an EMBL/GenBank/DDBJ whole genome shotgun (WGS) entry which is preliminary data.</text>
</comment>
<dbReference type="OrthoDB" id="9775880at2"/>
<sequence>MKLTAKAIELAQLADKEYMLSNGDELYLRVHPSGGKSWLFNYP</sequence>